<keyword evidence="2 5" id="KW-0689">Ribosomal protein</keyword>
<sequence>MENPETPVKPNTFNVGDKVVVNYRIKEGEKARIQPYEGLVISKKGSGMSRTFTVRRIANGGLGLERIFPEFSPNIESIVVKAAGKVRRAKLYYMRERVGKLAMKVKEKRG</sequence>
<comment type="similarity">
    <text evidence="1 4">Belongs to the bacterial ribosomal protein bL19 family.</text>
</comment>
<dbReference type="PANTHER" id="PTHR15680">
    <property type="entry name" value="RIBOSOMAL PROTEIN L19"/>
    <property type="match status" value="1"/>
</dbReference>
<accession>A0A2M8EKP7</accession>
<evidence type="ECO:0000256" key="4">
    <source>
        <dbReference type="RuleBase" id="RU000559"/>
    </source>
</evidence>
<dbReference type="InterPro" id="IPR038657">
    <property type="entry name" value="Ribosomal_bL19_sf"/>
</dbReference>
<evidence type="ECO:0000256" key="3">
    <source>
        <dbReference type="ARBA" id="ARBA00023274"/>
    </source>
</evidence>
<dbReference type="GO" id="GO:0006412">
    <property type="term" value="P:translation"/>
    <property type="evidence" value="ECO:0007669"/>
    <property type="project" value="InterPro"/>
</dbReference>
<reference evidence="6" key="1">
    <citation type="submission" date="2017-09" db="EMBL/GenBank/DDBJ databases">
        <title>Depth-based differentiation of microbial function through sediment-hosted aquifers and enrichment of novel symbionts in the deep terrestrial subsurface.</title>
        <authorList>
            <person name="Probst A.J."/>
            <person name="Ladd B."/>
            <person name="Jarett J.K."/>
            <person name="Geller-Mcgrath D.E."/>
            <person name="Sieber C.M.K."/>
            <person name="Emerson J.B."/>
            <person name="Anantharaman K."/>
            <person name="Thomas B.C."/>
            <person name="Malmstrom R."/>
            <person name="Stieglmeier M."/>
            <person name="Klingl A."/>
            <person name="Woyke T."/>
            <person name="Ryan C.M."/>
            <person name="Banfield J.F."/>
        </authorList>
    </citation>
    <scope>NUCLEOTIDE SEQUENCE [LARGE SCALE GENOMIC DNA]</scope>
</reference>
<gene>
    <name evidence="5" type="primary">rplS</name>
    <name evidence="5" type="ORF">CO058_04065</name>
</gene>
<organism evidence="5 6">
    <name type="scientific">candidate division WWE3 bacterium CG_4_9_14_0_2_um_filter_35_11</name>
    <dbReference type="NCBI Taxonomy" id="1975077"/>
    <lineage>
        <taxon>Bacteria</taxon>
        <taxon>Katanobacteria</taxon>
    </lineage>
</organism>
<evidence type="ECO:0000256" key="2">
    <source>
        <dbReference type="ARBA" id="ARBA00022980"/>
    </source>
</evidence>
<dbReference type="InterPro" id="IPR008991">
    <property type="entry name" value="Translation_prot_SH3-like_sf"/>
</dbReference>
<dbReference type="PRINTS" id="PR00061">
    <property type="entry name" value="RIBOSOMALL19"/>
</dbReference>
<comment type="function">
    <text evidence="4">This protein is located at the 30S-50S ribosomal subunit interface and may play a role in the structure and function of the aminoacyl-tRNA binding site.</text>
</comment>
<comment type="caution">
    <text evidence="5">The sequence shown here is derived from an EMBL/GenBank/DDBJ whole genome shotgun (WGS) entry which is preliminary data.</text>
</comment>
<evidence type="ECO:0000313" key="6">
    <source>
        <dbReference type="Proteomes" id="UP000229756"/>
    </source>
</evidence>
<dbReference type="EMBL" id="PFSJ01000030">
    <property type="protein sequence ID" value="PJC23311.1"/>
    <property type="molecule type" value="Genomic_DNA"/>
</dbReference>
<dbReference type="InterPro" id="IPR001857">
    <property type="entry name" value="Ribosomal_bL19"/>
</dbReference>
<proteinExistence type="inferred from homology"/>
<dbReference type="Proteomes" id="UP000229756">
    <property type="component" value="Unassembled WGS sequence"/>
</dbReference>
<dbReference type="Pfam" id="PF01245">
    <property type="entry name" value="Ribosomal_L19"/>
    <property type="match status" value="1"/>
</dbReference>
<dbReference type="GO" id="GO:0003735">
    <property type="term" value="F:structural constituent of ribosome"/>
    <property type="evidence" value="ECO:0007669"/>
    <property type="project" value="InterPro"/>
</dbReference>
<dbReference type="AlphaFoldDB" id="A0A2M8EKP7"/>
<evidence type="ECO:0000313" key="5">
    <source>
        <dbReference type="EMBL" id="PJC23311.1"/>
    </source>
</evidence>
<protein>
    <recommendedName>
        <fullName evidence="4">50S ribosomal protein L19</fullName>
    </recommendedName>
</protein>
<evidence type="ECO:0000256" key="1">
    <source>
        <dbReference type="ARBA" id="ARBA00005781"/>
    </source>
</evidence>
<dbReference type="SUPFAM" id="SSF50104">
    <property type="entry name" value="Translation proteins SH3-like domain"/>
    <property type="match status" value="1"/>
</dbReference>
<dbReference type="GO" id="GO:0022625">
    <property type="term" value="C:cytosolic large ribosomal subunit"/>
    <property type="evidence" value="ECO:0007669"/>
    <property type="project" value="TreeGrafter"/>
</dbReference>
<name>A0A2M8EKP7_UNCKA</name>
<dbReference type="PIRSF" id="PIRSF002191">
    <property type="entry name" value="Ribosomal_L19"/>
    <property type="match status" value="1"/>
</dbReference>
<keyword evidence="3 4" id="KW-0687">Ribonucleoprotein</keyword>
<dbReference type="Gene3D" id="2.30.30.790">
    <property type="match status" value="1"/>
</dbReference>
<dbReference type="PANTHER" id="PTHR15680:SF9">
    <property type="entry name" value="LARGE RIBOSOMAL SUBUNIT PROTEIN BL19M"/>
    <property type="match status" value="1"/>
</dbReference>
<dbReference type="NCBIfam" id="TIGR01024">
    <property type="entry name" value="rplS_bact"/>
    <property type="match status" value="1"/>
</dbReference>